<dbReference type="PROSITE" id="PS51671">
    <property type="entry name" value="ACT"/>
    <property type="match status" value="1"/>
</dbReference>
<feature type="transmembrane region" description="Helical" evidence="16">
    <location>
        <begin position="363"/>
        <end position="384"/>
    </location>
</feature>
<evidence type="ECO:0000256" key="8">
    <source>
        <dbReference type="ARBA" id="ARBA00022475"/>
    </source>
</evidence>
<comment type="catalytic activity">
    <reaction evidence="15">
        <text>2 pyruvate + H(+) = (2S)-2-acetolactate + CO2</text>
        <dbReference type="Rhea" id="RHEA:25249"/>
        <dbReference type="ChEBI" id="CHEBI:15361"/>
        <dbReference type="ChEBI" id="CHEBI:15378"/>
        <dbReference type="ChEBI" id="CHEBI:16526"/>
        <dbReference type="ChEBI" id="CHEBI:58476"/>
        <dbReference type="EC" id="2.2.1.6"/>
    </reaction>
</comment>
<organism evidence="19 20">
    <name type="scientific">Ammoniphilus resinae</name>
    <dbReference type="NCBI Taxonomy" id="861532"/>
    <lineage>
        <taxon>Bacteria</taxon>
        <taxon>Bacillati</taxon>
        <taxon>Bacillota</taxon>
        <taxon>Bacilli</taxon>
        <taxon>Bacillales</taxon>
        <taxon>Paenibacillaceae</taxon>
        <taxon>Aneurinibacillus group</taxon>
        <taxon>Ammoniphilus</taxon>
    </lineage>
</organism>
<evidence type="ECO:0000256" key="5">
    <source>
        <dbReference type="ARBA" id="ARBA00011744"/>
    </source>
</evidence>
<feature type="domain" description="Major facilitator superfamily (MFS) profile" evidence="17">
    <location>
        <begin position="100"/>
        <end position="480"/>
    </location>
</feature>
<keyword evidence="8" id="KW-1003">Cell membrane</keyword>
<evidence type="ECO:0000256" key="12">
    <source>
        <dbReference type="ARBA" id="ARBA00023136"/>
    </source>
</evidence>
<feature type="transmembrane region" description="Helical" evidence="16">
    <location>
        <begin position="390"/>
        <end position="413"/>
    </location>
</feature>
<proteinExistence type="inferred from homology"/>
<comment type="caution">
    <text evidence="19">The sequence shown here is derived from an EMBL/GenBank/DDBJ whole genome shotgun (WGS) entry which is preliminary data.</text>
</comment>
<evidence type="ECO:0000256" key="10">
    <source>
        <dbReference type="ARBA" id="ARBA00022692"/>
    </source>
</evidence>
<dbReference type="PANTHER" id="PTHR23517">
    <property type="entry name" value="RESISTANCE PROTEIN MDTM, PUTATIVE-RELATED-RELATED"/>
    <property type="match status" value="1"/>
</dbReference>
<dbReference type="PANTHER" id="PTHR23517:SF13">
    <property type="entry name" value="MAJOR FACILITATOR SUPERFAMILY MFS_1"/>
    <property type="match status" value="1"/>
</dbReference>
<dbReference type="PROSITE" id="PS50850">
    <property type="entry name" value="MFS"/>
    <property type="match status" value="1"/>
</dbReference>
<evidence type="ECO:0000256" key="14">
    <source>
        <dbReference type="ARBA" id="ARBA00031510"/>
    </source>
</evidence>
<comment type="subunit">
    <text evidence="5">Dimer of large and small chains.</text>
</comment>
<sequence length="480" mass="52527">MATQTISVLVNNQPGVLARIADLFSHRGFNIDKLTVGKYTGSNVSRMKILTTLDDVNLRDVIHQLETSIDVIQVKAVSHRIPQNVTWNRLRNLVSSETASFWLVAYSLFITLLGTNLPAPLYAIYRTQWNLSSGMVTFVFAVYALVVIPTIVISGQLSDRIGRKKVLLAGVLFSIMGSFGFALSNGIGMILLSRLFQGLSVGVLNGVAVAAMTELEPKQDRIKSAFVAAIAVTIGNALGPVLSGFLGDYAPYPTKLSYMIHFLFAIPSVIGLFCIHEKIQPSLTPLQLRKPYLPKNIQKPFYLSSTTSFLAWGIMSLMLSIIPSYLGTIIGKNNLSISGGIIALVLGLSTIHQLMLKKRPIRTLITIGYTLLILGLIGMILTIITKSLWFLIFTTVLIGLGHGPTYAGSLALVNQVSPNTFRVDVVSSFYVVTYMGVSIPILVLGFASQWIGLNHAIEWFSVIMGCMIVVSWVYWYGSKS</sequence>
<dbReference type="Gene3D" id="1.20.1250.20">
    <property type="entry name" value="MFS general substrate transporter like domains"/>
    <property type="match status" value="1"/>
</dbReference>
<evidence type="ECO:0000256" key="1">
    <source>
        <dbReference type="ARBA" id="ARBA00004651"/>
    </source>
</evidence>
<feature type="transmembrane region" description="Helical" evidence="16">
    <location>
        <begin position="166"/>
        <end position="183"/>
    </location>
</feature>
<dbReference type="PROSITE" id="PS00216">
    <property type="entry name" value="SUGAR_TRANSPORT_1"/>
    <property type="match status" value="1"/>
</dbReference>
<keyword evidence="12 16" id="KW-0472">Membrane</keyword>
<dbReference type="InterPro" id="IPR011701">
    <property type="entry name" value="MFS"/>
</dbReference>
<dbReference type="InterPro" id="IPR036259">
    <property type="entry name" value="MFS_trans_sf"/>
</dbReference>
<keyword evidence="10 16" id="KW-0812">Transmembrane</keyword>
<dbReference type="Pfam" id="PF22629">
    <property type="entry name" value="ACT_AHAS_ss"/>
    <property type="match status" value="1"/>
</dbReference>
<keyword evidence="7" id="KW-0813">Transport</keyword>
<feature type="transmembrane region" description="Helical" evidence="16">
    <location>
        <begin position="99"/>
        <end position="125"/>
    </location>
</feature>
<evidence type="ECO:0000256" key="11">
    <source>
        <dbReference type="ARBA" id="ARBA00022989"/>
    </source>
</evidence>
<evidence type="ECO:0000256" key="7">
    <source>
        <dbReference type="ARBA" id="ARBA00022448"/>
    </source>
</evidence>
<feature type="transmembrane region" description="Helical" evidence="16">
    <location>
        <begin position="258"/>
        <end position="279"/>
    </location>
</feature>
<dbReference type="InterPro" id="IPR004789">
    <property type="entry name" value="Acetalactate_synth_ssu"/>
</dbReference>
<comment type="subcellular location">
    <subcellularLocation>
        <location evidence="1">Cell membrane</location>
        <topology evidence="1">Multi-pass membrane protein</topology>
    </subcellularLocation>
</comment>
<feature type="transmembrane region" description="Helical" evidence="16">
    <location>
        <begin position="300"/>
        <end position="322"/>
    </location>
</feature>
<protein>
    <recommendedName>
        <fullName evidence="6">acetolactate synthase</fullName>
        <ecNumber evidence="6">2.2.1.6</ecNumber>
    </recommendedName>
    <alternativeName>
        <fullName evidence="14">Acetohydroxy-acid synthase small subunit</fullName>
    </alternativeName>
</protein>
<evidence type="ECO:0000313" key="20">
    <source>
        <dbReference type="Proteomes" id="UP001519343"/>
    </source>
</evidence>
<dbReference type="InterPro" id="IPR002912">
    <property type="entry name" value="ACT_dom"/>
</dbReference>
<comment type="similarity">
    <text evidence="4">Belongs to the acetolactate synthase small subunit family.</text>
</comment>
<gene>
    <name evidence="19" type="ORF">J2Z37_004557</name>
</gene>
<dbReference type="Gene3D" id="3.30.70.260">
    <property type="match status" value="1"/>
</dbReference>
<dbReference type="RefSeq" id="WP_209812519.1">
    <property type="nucleotide sequence ID" value="NZ_JAGGKT010000022.1"/>
</dbReference>
<evidence type="ECO:0000259" key="18">
    <source>
        <dbReference type="PROSITE" id="PS51671"/>
    </source>
</evidence>
<evidence type="ECO:0000256" key="6">
    <source>
        <dbReference type="ARBA" id="ARBA00013145"/>
    </source>
</evidence>
<evidence type="ECO:0000259" key="17">
    <source>
        <dbReference type="PROSITE" id="PS50850"/>
    </source>
</evidence>
<name>A0ABS4GWY0_9BACL</name>
<dbReference type="InterPro" id="IPR050171">
    <property type="entry name" value="MFS_Transporters"/>
</dbReference>
<dbReference type="NCBIfam" id="TIGR00119">
    <property type="entry name" value="acolac_sm"/>
    <property type="match status" value="1"/>
</dbReference>
<feature type="transmembrane region" description="Helical" evidence="16">
    <location>
        <begin position="459"/>
        <end position="477"/>
    </location>
</feature>
<dbReference type="InterPro" id="IPR039557">
    <property type="entry name" value="AHAS_ACT"/>
</dbReference>
<evidence type="ECO:0000256" key="4">
    <source>
        <dbReference type="ARBA" id="ARBA00006341"/>
    </source>
</evidence>
<dbReference type="CDD" id="cd04878">
    <property type="entry name" value="ACT_AHAS"/>
    <property type="match status" value="1"/>
</dbReference>
<dbReference type="SUPFAM" id="SSF55021">
    <property type="entry name" value="ACT-like"/>
    <property type="match status" value="1"/>
</dbReference>
<keyword evidence="11 16" id="KW-1133">Transmembrane helix</keyword>
<dbReference type="InterPro" id="IPR045865">
    <property type="entry name" value="ACT-like_dom_sf"/>
</dbReference>
<dbReference type="Proteomes" id="UP001519343">
    <property type="component" value="Unassembled WGS sequence"/>
</dbReference>
<accession>A0ABS4GWY0</accession>
<dbReference type="SUPFAM" id="SSF103473">
    <property type="entry name" value="MFS general substrate transporter"/>
    <property type="match status" value="1"/>
</dbReference>
<evidence type="ECO:0000256" key="2">
    <source>
        <dbReference type="ARBA" id="ARBA00004974"/>
    </source>
</evidence>
<reference evidence="19 20" key="1">
    <citation type="submission" date="2021-03" db="EMBL/GenBank/DDBJ databases">
        <title>Genomic Encyclopedia of Type Strains, Phase IV (KMG-IV): sequencing the most valuable type-strain genomes for metagenomic binning, comparative biology and taxonomic classification.</title>
        <authorList>
            <person name="Goeker M."/>
        </authorList>
    </citation>
    <scope>NUCLEOTIDE SEQUENCE [LARGE SCALE GENOMIC DNA]</scope>
    <source>
        <strain evidence="19 20">DSM 24738</strain>
    </source>
</reference>
<feature type="transmembrane region" description="Helical" evidence="16">
    <location>
        <begin position="131"/>
        <end position="154"/>
    </location>
</feature>
<evidence type="ECO:0000256" key="16">
    <source>
        <dbReference type="SAM" id="Phobius"/>
    </source>
</evidence>
<evidence type="ECO:0000256" key="9">
    <source>
        <dbReference type="ARBA" id="ARBA00022605"/>
    </source>
</evidence>
<evidence type="ECO:0000313" key="19">
    <source>
        <dbReference type="EMBL" id="MBP1934537.1"/>
    </source>
</evidence>
<feature type="transmembrane region" description="Helical" evidence="16">
    <location>
        <begin position="425"/>
        <end position="447"/>
    </location>
</feature>
<dbReference type="InterPro" id="IPR020846">
    <property type="entry name" value="MFS_dom"/>
</dbReference>
<comment type="pathway">
    <text evidence="3">Amino-acid biosynthesis; L-valine biosynthesis; L-valine from pyruvate: step 1/4.</text>
</comment>
<feature type="transmembrane region" description="Helical" evidence="16">
    <location>
        <begin position="225"/>
        <end position="246"/>
    </location>
</feature>
<dbReference type="Pfam" id="PF07690">
    <property type="entry name" value="MFS_1"/>
    <property type="match status" value="1"/>
</dbReference>
<feature type="transmembrane region" description="Helical" evidence="16">
    <location>
        <begin position="195"/>
        <end position="213"/>
    </location>
</feature>
<keyword evidence="20" id="KW-1185">Reference proteome</keyword>
<dbReference type="InterPro" id="IPR054480">
    <property type="entry name" value="AHAS_small-like_ACT"/>
</dbReference>
<dbReference type="EC" id="2.2.1.6" evidence="6"/>
<dbReference type="EMBL" id="JAGGKT010000022">
    <property type="protein sequence ID" value="MBP1934537.1"/>
    <property type="molecule type" value="Genomic_DNA"/>
</dbReference>
<feature type="domain" description="ACT" evidence="18">
    <location>
        <begin position="5"/>
        <end position="79"/>
    </location>
</feature>
<evidence type="ECO:0000256" key="3">
    <source>
        <dbReference type="ARBA" id="ARBA00005025"/>
    </source>
</evidence>
<evidence type="ECO:0000256" key="15">
    <source>
        <dbReference type="ARBA" id="ARBA00048670"/>
    </source>
</evidence>
<evidence type="ECO:0000256" key="13">
    <source>
        <dbReference type="ARBA" id="ARBA00023304"/>
    </source>
</evidence>
<keyword evidence="13" id="KW-0100">Branched-chain amino acid biosynthesis</keyword>
<dbReference type="InterPro" id="IPR005829">
    <property type="entry name" value="Sugar_transporter_CS"/>
</dbReference>
<keyword evidence="9" id="KW-0028">Amino-acid biosynthesis</keyword>
<comment type="pathway">
    <text evidence="2">Amino-acid biosynthesis; L-isoleucine biosynthesis; L-isoleucine from 2-oxobutanoate: step 1/4.</text>
</comment>
<feature type="transmembrane region" description="Helical" evidence="16">
    <location>
        <begin position="334"/>
        <end position="351"/>
    </location>
</feature>